<accession>A0ABW0K6X0</accession>
<comment type="caution">
    <text evidence="9">The sequence shown here is derived from an EMBL/GenBank/DDBJ whole genome shotgun (WGS) entry which is preliminary data.</text>
</comment>
<keyword evidence="6 8" id="KW-1133">Transmembrane helix</keyword>
<evidence type="ECO:0000256" key="3">
    <source>
        <dbReference type="ARBA" id="ARBA00022448"/>
    </source>
</evidence>
<feature type="transmembrane region" description="Helical" evidence="8">
    <location>
        <begin position="38"/>
        <end position="60"/>
    </location>
</feature>
<dbReference type="PANTHER" id="PTHR34975:SF2">
    <property type="entry name" value="SPORE GERMINATION PROTEIN A2"/>
    <property type="match status" value="1"/>
</dbReference>
<keyword evidence="4" id="KW-0309">Germination</keyword>
<keyword evidence="5 8" id="KW-0812">Transmembrane</keyword>
<dbReference type="Gene3D" id="1.20.1740.10">
    <property type="entry name" value="Amino acid/polyamine transporter I"/>
    <property type="match status" value="1"/>
</dbReference>
<evidence type="ECO:0000256" key="4">
    <source>
        <dbReference type="ARBA" id="ARBA00022544"/>
    </source>
</evidence>
<evidence type="ECO:0000256" key="2">
    <source>
        <dbReference type="ARBA" id="ARBA00007998"/>
    </source>
</evidence>
<dbReference type="NCBIfam" id="TIGR00912">
    <property type="entry name" value="2A0309"/>
    <property type="match status" value="1"/>
</dbReference>
<evidence type="ECO:0000313" key="9">
    <source>
        <dbReference type="EMBL" id="MFC5448984.1"/>
    </source>
</evidence>
<feature type="transmembrane region" description="Helical" evidence="8">
    <location>
        <begin position="333"/>
        <end position="353"/>
    </location>
</feature>
<feature type="transmembrane region" description="Helical" evidence="8">
    <location>
        <begin position="216"/>
        <end position="239"/>
    </location>
</feature>
<feature type="transmembrane region" description="Helical" evidence="8">
    <location>
        <begin position="80"/>
        <end position="99"/>
    </location>
</feature>
<organism evidence="9 10">
    <name type="scientific">Paenibacillus aestuarii</name>
    <dbReference type="NCBI Taxonomy" id="516965"/>
    <lineage>
        <taxon>Bacteria</taxon>
        <taxon>Bacillati</taxon>
        <taxon>Bacillota</taxon>
        <taxon>Bacilli</taxon>
        <taxon>Bacillales</taxon>
        <taxon>Paenibacillaceae</taxon>
        <taxon>Paenibacillus</taxon>
    </lineage>
</organism>
<evidence type="ECO:0000256" key="6">
    <source>
        <dbReference type="ARBA" id="ARBA00022989"/>
    </source>
</evidence>
<feature type="transmembrane region" description="Helical" evidence="8">
    <location>
        <begin position="119"/>
        <end position="137"/>
    </location>
</feature>
<dbReference type="PANTHER" id="PTHR34975">
    <property type="entry name" value="SPORE GERMINATION PROTEIN A2"/>
    <property type="match status" value="1"/>
</dbReference>
<comment type="subcellular location">
    <subcellularLocation>
        <location evidence="1">Membrane</location>
        <topology evidence="1">Multi-pass membrane protein</topology>
    </subcellularLocation>
</comment>
<keyword evidence="7 8" id="KW-0472">Membrane</keyword>
<evidence type="ECO:0000256" key="8">
    <source>
        <dbReference type="SAM" id="Phobius"/>
    </source>
</evidence>
<dbReference type="InterPro" id="IPR004761">
    <property type="entry name" value="Spore_GerAB"/>
</dbReference>
<dbReference type="RefSeq" id="WP_270884153.1">
    <property type="nucleotide sequence ID" value="NZ_JAQFVF010000063.1"/>
</dbReference>
<name>A0ABW0K6X0_9BACL</name>
<gene>
    <name evidence="9" type="ORF">ACFPOG_11955</name>
</gene>
<keyword evidence="3" id="KW-0813">Transport</keyword>
<dbReference type="Pfam" id="PF03845">
    <property type="entry name" value="Spore_permease"/>
    <property type="match status" value="1"/>
</dbReference>
<feature type="transmembrane region" description="Helical" evidence="8">
    <location>
        <begin position="146"/>
        <end position="163"/>
    </location>
</feature>
<protein>
    <submittedName>
        <fullName evidence="9">Endospore germination permease</fullName>
    </submittedName>
</protein>
<evidence type="ECO:0000256" key="7">
    <source>
        <dbReference type="ARBA" id="ARBA00023136"/>
    </source>
</evidence>
<feature type="transmembrane region" description="Helical" evidence="8">
    <location>
        <begin position="305"/>
        <end position="321"/>
    </location>
</feature>
<evidence type="ECO:0000313" key="10">
    <source>
        <dbReference type="Proteomes" id="UP001596044"/>
    </source>
</evidence>
<reference evidence="10" key="1">
    <citation type="journal article" date="2019" name="Int. J. Syst. Evol. Microbiol.">
        <title>The Global Catalogue of Microorganisms (GCM) 10K type strain sequencing project: providing services to taxonomists for standard genome sequencing and annotation.</title>
        <authorList>
            <consortium name="The Broad Institute Genomics Platform"/>
            <consortium name="The Broad Institute Genome Sequencing Center for Infectious Disease"/>
            <person name="Wu L."/>
            <person name="Ma J."/>
        </authorList>
    </citation>
    <scope>NUCLEOTIDE SEQUENCE [LARGE SCALE GENOMIC DNA]</scope>
    <source>
        <strain evidence="10">KACC 11904</strain>
    </source>
</reference>
<comment type="similarity">
    <text evidence="2">Belongs to the amino acid-polyamine-organocation (APC) superfamily. Spore germination protein (SGP) (TC 2.A.3.9) family.</text>
</comment>
<feature type="transmembrane region" description="Helical" evidence="8">
    <location>
        <begin position="183"/>
        <end position="204"/>
    </location>
</feature>
<proteinExistence type="inferred from homology"/>
<dbReference type="Proteomes" id="UP001596044">
    <property type="component" value="Unassembled WGS sequence"/>
</dbReference>
<dbReference type="EMBL" id="JBHSMJ010000014">
    <property type="protein sequence ID" value="MFC5448984.1"/>
    <property type="molecule type" value="Genomic_DNA"/>
</dbReference>
<evidence type="ECO:0000256" key="1">
    <source>
        <dbReference type="ARBA" id="ARBA00004141"/>
    </source>
</evidence>
<feature type="transmembrane region" description="Helical" evidence="8">
    <location>
        <begin position="271"/>
        <end position="293"/>
    </location>
</feature>
<sequence>MQTEKISGTQLGLLLFTFVISTIVLTIPRLMFEIANQDAWIAVVPSTTTGLLSITVMVELSNRYPGMSIIQYSSSIIGKWLGKCLGVYYLYFWFISISVMTKQHTVFISSLLLPKSPSYVGSFTILLLSSVAVYAGIEVIARSNEFLTPLILVCLFSLLIISIKEADPAQVKPILGNGLWPVIQAAISPAGAFMNQFFILGWLLPYLDQPKKACKVSLIALIGICHSVLSVILLTIMIMGPLTSKLNYSFLSVIQYTAIKGSFERLEAVAVSLWVMGTFVKISLSLFILCLSLDHLFSIRNYRQFIVPLALLSFIGSIWIFKDYTDLNEYIAWTYPIGGFITQSIIPFALLLIDMMKKRMRK</sequence>
<feature type="transmembrane region" description="Helical" evidence="8">
    <location>
        <begin position="12"/>
        <end position="32"/>
    </location>
</feature>
<keyword evidence="10" id="KW-1185">Reference proteome</keyword>
<evidence type="ECO:0000256" key="5">
    <source>
        <dbReference type="ARBA" id="ARBA00022692"/>
    </source>
</evidence>